<dbReference type="EMBL" id="CABPRJ010001906">
    <property type="protein sequence ID" value="VVC40634.1"/>
    <property type="molecule type" value="Genomic_DNA"/>
</dbReference>
<protein>
    <submittedName>
        <fullName evidence="2">Uncharacterized protein</fullName>
    </submittedName>
</protein>
<evidence type="ECO:0000313" key="3">
    <source>
        <dbReference type="Proteomes" id="UP000325440"/>
    </source>
</evidence>
<name>A0A5E4NA35_9HEMI</name>
<sequence>MSGTSPNASNSHVVTRSNYSTLTNPSRIGNLDKRSYNAVVRGHPESSSTLSSVRLAGDKKSLSDLTRNLSLSLPSELKLFRLGSKNAIKPRLLKVIFTSTELALRFVSDFNTEKRSKSTLDQASSISIARDRTLLGRKESHRIYSNLDERRKKGEHNIAVRYRNGAPYLSQIRLASKADDLHSQQMSGMHSKN</sequence>
<dbReference type="OrthoDB" id="6683395at2759"/>
<dbReference type="AlphaFoldDB" id="A0A5E4NA35"/>
<accession>A0A5E4NA35</accession>
<proteinExistence type="predicted"/>
<dbReference type="Proteomes" id="UP000325440">
    <property type="component" value="Unassembled WGS sequence"/>
</dbReference>
<organism evidence="2 3">
    <name type="scientific">Cinara cedri</name>
    <dbReference type="NCBI Taxonomy" id="506608"/>
    <lineage>
        <taxon>Eukaryota</taxon>
        <taxon>Metazoa</taxon>
        <taxon>Ecdysozoa</taxon>
        <taxon>Arthropoda</taxon>
        <taxon>Hexapoda</taxon>
        <taxon>Insecta</taxon>
        <taxon>Pterygota</taxon>
        <taxon>Neoptera</taxon>
        <taxon>Paraneoptera</taxon>
        <taxon>Hemiptera</taxon>
        <taxon>Sternorrhyncha</taxon>
        <taxon>Aphidomorpha</taxon>
        <taxon>Aphidoidea</taxon>
        <taxon>Aphididae</taxon>
        <taxon>Lachninae</taxon>
        <taxon>Cinara</taxon>
    </lineage>
</organism>
<reference evidence="2 3" key="1">
    <citation type="submission" date="2019-08" db="EMBL/GenBank/DDBJ databases">
        <authorList>
            <person name="Alioto T."/>
            <person name="Alioto T."/>
            <person name="Gomez Garrido J."/>
        </authorList>
    </citation>
    <scope>NUCLEOTIDE SEQUENCE [LARGE SCALE GENOMIC DNA]</scope>
</reference>
<evidence type="ECO:0000256" key="1">
    <source>
        <dbReference type="SAM" id="MobiDB-lite"/>
    </source>
</evidence>
<keyword evidence="3" id="KW-1185">Reference proteome</keyword>
<gene>
    <name evidence="2" type="ORF">CINCED_3A025929</name>
</gene>
<evidence type="ECO:0000313" key="2">
    <source>
        <dbReference type="EMBL" id="VVC40634.1"/>
    </source>
</evidence>
<feature type="region of interest" description="Disordered" evidence="1">
    <location>
        <begin position="1"/>
        <end position="26"/>
    </location>
</feature>